<keyword evidence="2" id="KW-0812">Transmembrane</keyword>
<dbReference type="Proteomes" id="UP000085678">
    <property type="component" value="Unplaced"/>
</dbReference>
<feature type="region of interest" description="Disordered" evidence="1">
    <location>
        <begin position="258"/>
        <end position="358"/>
    </location>
</feature>
<sequence>MKYFNIMPLDKQAWAIPRSLMCTGIWSGFILIFIGMIMVVAGQHNEIQPEMYVGWGGVIMGVGFLLLAVCAVLCVHALCIMRKNRPTVKNISHHYGTNEGYDMGYADACSKECLMKYEVKTMVVAEQDKKNPNKVNTVKIANHPRIVPEQEKSIAGMPGNSILKKNNTNSKIVGGGNGHNLGKLTGYNRQESQPGYNNPSYVEPKSGSPRPYDRQNSNQPKRGNPAIFNNPTNPQSIQHDSDNGEAIYAEPMSIYVTQPSQNDAERITSKPPFKTRQKGTIYGNGEAYPTRTQSVKTPTPQRRDNERRRSGGDYANLPLTPSPDDLLTPPSYEDVTGSNVSVYDNVPTTPKGNGEPPR</sequence>
<feature type="compositionally biased region" description="Polar residues" evidence="1">
    <location>
        <begin position="336"/>
        <end position="351"/>
    </location>
</feature>
<protein>
    <submittedName>
        <fullName evidence="4 5">Uncharacterized protein LOC106154158</fullName>
    </submittedName>
</protein>
<feature type="compositionally biased region" description="Low complexity" evidence="1">
    <location>
        <begin position="317"/>
        <end position="331"/>
    </location>
</feature>
<feature type="compositionally biased region" description="Basic and acidic residues" evidence="1">
    <location>
        <begin position="301"/>
        <end position="311"/>
    </location>
</feature>
<proteinExistence type="predicted"/>
<dbReference type="GeneID" id="106154158"/>
<dbReference type="RefSeq" id="XP_013383880.1">
    <property type="nucleotide sequence ID" value="XM_013528426.1"/>
</dbReference>
<gene>
    <name evidence="4 5" type="primary">LOC106154158</name>
</gene>
<dbReference type="KEGG" id="lak:106154158"/>
<keyword evidence="2" id="KW-0472">Membrane</keyword>
<reference evidence="4 5" key="1">
    <citation type="submission" date="2025-04" db="UniProtKB">
        <authorList>
            <consortium name="RefSeq"/>
        </authorList>
    </citation>
    <scope>IDENTIFICATION</scope>
    <source>
        <tissue evidence="4 5">Gonads</tissue>
    </source>
</reference>
<keyword evidence="2" id="KW-1133">Transmembrane helix</keyword>
<name>A0A1S3HD14_LINAN</name>
<dbReference type="RefSeq" id="XP_013383889.1">
    <property type="nucleotide sequence ID" value="XM_013528435.1"/>
</dbReference>
<keyword evidence="3" id="KW-1185">Reference proteome</keyword>
<feature type="compositionally biased region" description="Polar residues" evidence="1">
    <location>
        <begin position="214"/>
        <end position="238"/>
    </location>
</feature>
<accession>A0A1S3HD14</accession>
<dbReference type="AlphaFoldDB" id="A0A1S3HD14"/>
<evidence type="ECO:0000313" key="4">
    <source>
        <dbReference type="RefSeq" id="XP_013383880.1"/>
    </source>
</evidence>
<evidence type="ECO:0000313" key="3">
    <source>
        <dbReference type="Proteomes" id="UP000085678"/>
    </source>
</evidence>
<evidence type="ECO:0000313" key="5">
    <source>
        <dbReference type="RefSeq" id="XP_013383889.1"/>
    </source>
</evidence>
<feature type="compositionally biased region" description="Polar residues" evidence="1">
    <location>
        <begin position="290"/>
        <end position="300"/>
    </location>
</feature>
<feature type="region of interest" description="Disordered" evidence="1">
    <location>
        <begin position="157"/>
        <end position="241"/>
    </location>
</feature>
<evidence type="ECO:0000256" key="1">
    <source>
        <dbReference type="SAM" id="MobiDB-lite"/>
    </source>
</evidence>
<organism evidence="3 4">
    <name type="scientific">Lingula anatina</name>
    <name type="common">Brachiopod</name>
    <name type="synonym">Lingula unguis</name>
    <dbReference type="NCBI Taxonomy" id="7574"/>
    <lineage>
        <taxon>Eukaryota</taxon>
        <taxon>Metazoa</taxon>
        <taxon>Spiralia</taxon>
        <taxon>Lophotrochozoa</taxon>
        <taxon>Brachiopoda</taxon>
        <taxon>Linguliformea</taxon>
        <taxon>Lingulata</taxon>
        <taxon>Lingulida</taxon>
        <taxon>Linguloidea</taxon>
        <taxon>Lingulidae</taxon>
        <taxon>Lingula</taxon>
    </lineage>
</organism>
<evidence type="ECO:0000256" key="2">
    <source>
        <dbReference type="SAM" id="Phobius"/>
    </source>
</evidence>
<feature type="compositionally biased region" description="Polar residues" evidence="1">
    <location>
        <begin position="187"/>
        <end position="200"/>
    </location>
</feature>
<feature type="transmembrane region" description="Helical" evidence="2">
    <location>
        <begin position="53"/>
        <end position="79"/>
    </location>
</feature>
<feature type="transmembrane region" description="Helical" evidence="2">
    <location>
        <begin position="20"/>
        <end position="41"/>
    </location>
</feature>